<feature type="region of interest" description="Disordered" evidence="11">
    <location>
        <begin position="606"/>
        <end position="625"/>
    </location>
</feature>
<keyword evidence="2" id="KW-1003">Cell membrane</keyword>
<keyword evidence="6 12" id="KW-0472">Membrane</keyword>
<evidence type="ECO:0000313" key="16">
    <source>
        <dbReference type="Proteomes" id="UP001345963"/>
    </source>
</evidence>
<dbReference type="InterPro" id="IPR036179">
    <property type="entry name" value="Ig-like_dom_sf"/>
</dbReference>
<dbReference type="InterPro" id="IPR051713">
    <property type="entry name" value="T-cell_Activation_Regulation"/>
</dbReference>
<dbReference type="Pfam" id="PF07686">
    <property type="entry name" value="V-set"/>
    <property type="match status" value="1"/>
</dbReference>
<keyword evidence="4 13" id="KW-0732">Signal</keyword>
<feature type="domain" description="Ig-like" evidence="14">
    <location>
        <begin position="14"/>
        <end position="125"/>
    </location>
</feature>
<dbReference type="PANTHER" id="PTHR25466:SF14">
    <property type="entry name" value="BUTYROPHILIN SUBFAMILY 2 MEMBER A2-LIKE-RELATED"/>
    <property type="match status" value="1"/>
</dbReference>
<accession>A0ABU7BEI6</accession>
<keyword evidence="3 12" id="KW-0812">Transmembrane</keyword>
<keyword evidence="16" id="KW-1185">Reference proteome</keyword>
<evidence type="ECO:0000256" key="3">
    <source>
        <dbReference type="ARBA" id="ARBA00022692"/>
    </source>
</evidence>
<evidence type="ECO:0000256" key="5">
    <source>
        <dbReference type="ARBA" id="ARBA00022989"/>
    </source>
</evidence>
<dbReference type="PROSITE" id="PS50835">
    <property type="entry name" value="IG_LIKE"/>
    <property type="match status" value="3"/>
</dbReference>
<dbReference type="SMART" id="SM00409">
    <property type="entry name" value="IG"/>
    <property type="match status" value="5"/>
</dbReference>
<evidence type="ECO:0000256" key="12">
    <source>
        <dbReference type="SAM" id="Phobius"/>
    </source>
</evidence>
<keyword evidence="9" id="KW-0325">Glycoprotein</keyword>
<evidence type="ECO:0000256" key="1">
    <source>
        <dbReference type="ARBA" id="ARBA00004251"/>
    </source>
</evidence>
<feature type="compositionally biased region" description="Polar residues" evidence="11">
    <location>
        <begin position="606"/>
        <end position="616"/>
    </location>
</feature>
<reference evidence="15 16" key="1">
    <citation type="submission" date="2021-07" db="EMBL/GenBank/DDBJ databases">
        <authorList>
            <person name="Palmer J.M."/>
        </authorList>
    </citation>
    <scope>NUCLEOTIDE SEQUENCE [LARGE SCALE GENOMIC DNA]</scope>
    <source>
        <strain evidence="15 16">AT_MEX2019</strain>
        <tissue evidence="15">Muscle</tissue>
    </source>
</reference>
<evidence type="ECO:0000256" key="4">
    <source>
        <dbReference type="ARBA" id="ARBA00022729"/>
    </source>
</evidence>
<evidence type="ECO:0000256" key="6">
    <source>
        <dbReference type="ARBA" id="ARBA00023136"/>
    </source>
</evidence>
<keyword evidence="5 12" id="KW-1133">Transmembrane helix</keyword>
<organism evidence="15 16">
    <name type="scientific">Ataeniobius toweri</name>
    <dbReference type="NCBI Taxonomy" id="208326"/>
    <lineage>
        <taxon>Eukaryota</taxon>
        <taxon>Metazoa</taxon>
        <taxon>Chordata</taxon>
        <taxon>Craniata</taxon>
        <taxon>Vertebrata</taxon>
        <taxon>Euteleostomi</taxon>
        <taxon>Actinopterygii</taxon>
        <taxon>Neopterygii</taxon>
        <taxon>Teleostei</taxon>
        <taxon>Neoteleostei</taxon>
        <taxon>Acanthomorphata</taxon>
        <taxon>Ovalentaria</taxon>
        <taxon>Atherinomorphae</taxon>
        <taxon>Cyprinodontiformes</taxon>
        <taxon>Goodeidae</taxon>
        <taxon>Ataeniobius</taxon>
    </lineage>
</organism>
<dbReference type="Gene3D" id="2.60.40.10">
    <property type="entry name" value="Immunoglobulins"/>
    <property type="match status" value="5"/>
</dbReference>
<dbReference type="PANTHER" id="PTHR25466">
    <property type="entry name" value="T-LYMPHOCYTE ACTIVATION ANTIGEN"/>
    <property type="match status" value="1"/>
</dbReference>
<dbReference type="EMBL" id="JAHUTI010050289">
    <property type="protein sequence ID" value="MED6248495.1"/>
    <property type="molecule type" value="Genomic_DNA"/>
</dbReference>
<feature type="domain" description="Ig-like" evidence="14">
    <location>
        <begin position="265"/>
        <end position="379"/>
    </location>
</feature>
<dbReference type="SUPFAM" id="SSF48726">
    <property type="entry name" value="Immunoglobulin"/>
    <property type="match status" value="4"/>
</dbReference>
<gene>
    <name evidence="15" type="ORF">ATANTOWER_001168</name>
</gene>
<evidence type="ECO:0000256" key="8">
    <source>
        <dbReference type="ARBA" id="ARBA00023170"/>
    </source>
</evidence>
<feature type="signal peptide" evidence="13">
    <location>
        <begin position="1"/>
        <end position="17"/>
    </location>
</feature>
<keyword evidence="10" id="KW-0393">Immunoglobulin domain</keyword>
<evidence type="ECO:0000259" key="14">
    <source>
        <dbReference type="PROSITE" id="PS50835"/>
    </source>
</evidence>
<evidence type="ECO:0000256" key="2">
    <source>
        <dbReference type="ARBA" id="ARBA00022475"/>
    </source>
</evidence>
<name>A0ABU7BEI6_9TELE</name>
<sequence length="625" mass="72209">MFLLLVTVLFVSKPASSVELIEVHEGVEFVLLPCSFSSYDLKNSIVVWSRNDLNPPTIHLRRKEGDDFTTQNQRYTSRTSMKNGALEIGDLSLTLRKPELIDRSTYTCTVRRFGEQQGQSEVKLEVLRNEGVPTWVTIFLVLLTLVIAAIVGAVIHFRKLLQKVPHVEVNSEVESVLLPCITITQLPDDARVEWTDSKDRKVHVYENGLDRPEEQHWYYTDRTQMKKRLQKVAFLCLTLKYPTNRDSKTFTCTVYSQTKAVLMKKQVELLVRVPEVKVNSGADFVLLPCKTKVNLSKDNIVEWSCNDVWILKVHMYQNASDRPEEQSPFYRNRTKLNEDLLETGDLSLTLKHPTDRDRQIYTCTVYSTDGKILMKKQIKLYVEDCEVEVDEGAKSVLLPFRTTGDLSDAKVEWWRFEPEPPMTVHKHENGCDQPEDQHQLHRDRTEMSSETGDLSLILKYPTDRDSGSYICRANNKNNKRKTTVLLRVVNRQVEVEEGVESVLLPFKTTPDLPEDAKVVWWQLEPQHMKIHVYHNGSEKSEEQNQLYRNRTRMNEDLLKTGDLSLTLKQPTNGDCGKYRCKVYSEMKKSRREKTVMVKVIKRIQSQNVNRGNSTDPTPLLADQSV</sequence>
<comment type="caution">
    <text evidence="15">The sequence shown here is derived from an EMBL/GenBank/DDBJ whole genome shotgun (WGS) entry which is preliminary data.</text>
</comment>
<feature type="transmembrane region" description="Helical" evidence="12">
    <location>
        <begin position="134"/>
        <end position="155"/>
    </location>
</feature>
<dbReference type="InterPro" id="IPR007110">
    <property type="entry name" value="Ig-like_dom"/>
</dbReference>
<dbReference type="InterPro" id="IPR003599">
    <property type="entry name" value="Ig_sub"/>
</dbReference>
<evidence type="ECO:0000256" key="7">
    <source>
        <dbReference type="ARBA" id="ARBA00023157"/>
    </source>
</evidence>
<dbReference type="InterPro" id="IPR013106">
    <property type="entry name" value="Ig_V-set"/>
</dbReference>
<feature type="domain" description="Ig-like" evidence="14">
    <location>
        <begin position="420"/>
        <end position="596"/>
    </location>
</feature>
<evidence type="ECO:0000313" key="15">
    <source>
        <dbReference type="EMBL" id="MED6248495.1"/>
    </source>
</evidence>
<dbReference type="Proteomes" id="UP001345963">
    <property type="component" value="Unassembled WGS sequence"/>
</dbReference>
<keyword evidence="8" id="KW-0675">Receptor</keyword>
<evidence type="ECO:0000256" key="13">
    <source>
        <dbReference type="SAM" id="SignalP"/>
    </source>
</evidence>
<protein>
    <recommendedName>
        <fullName evidence="14">Ig-like domain-containing protein</fullName>
    </recommendedName>
</protein>
<comment type="subcellular location">
    <subcellularLocation>
        <location evidence="1">Cell membrane</location>
        <topology evidence="1">Single-pass type I membrane protein</topology>
    </subcellularLocation>
</comment>
<keyword evidence="7" id="KW-1015">Disulfide bond</keyword>
<evidence type="ECO:0000256" key="9">
    <source>
        <dbReference type="ARBA" id="ARBA00023180"/>
    </source>
</evidence>
<feature type="chain" id="PRO_5045293569" description="Ig-like domain-containing protein" evidence="13">
    <location>
        <begin position="18"/>
        <end position="625"/>
    </location>
</feature>
<evidence type="ECO:0000256" key="10">
    <source>
        <dbReference type="ARBA" id="ARBA00023319"/>
    </source>
</evidence>
<evidence type="ECO:0000256" key="11">
    <source>
        <dbReference type="SAM" id="MobiDB-lite"/>
    </source>
</evidence>
<proteinExistence type="predicted"/>
<dbReference type="InterPro" id="IPR013783">
    <property type="entry name" value="Ig-like_fold"/>
</dbReference>